<evidence type="ECO:0000256" key="4">
    <source>
        <dbReference type="ARBA" id="ARBA00022692"/>
    </source>
</evidence>
<dbReference type="GeneTree" id="ENSGT00390000012166"/>
<comment type="subcellular location">
    <subcellularLocation>
        <location evidence="9">Endomembrane system</location>
        <topology evidence="9">Single-pass membrane protein</topology>
    </subcellularLocation>
    <subcellularLocation>
        <location evidence="1">Nucleus envelope</location>
    </subcellularLocation>
</comment>
<dbReference type="InterPro" id="IPR008662">
    <property type="entry name" value="TOIP1/2"/>
</dbReference>
<dbReference type="InterPro" id="IPR038599">
    <property type="entry name" value="LAP1C-like_C_sf"/>
</dbReference>
<accession>A0A3B4D0U1</accession>
<feature type="region of interest" description="Disordered" evidence="10">
    <location>
        <begin position="36"/>
        <end position="118"/>
    </location>
</feature>
<evidence type="ECO:0000256" key="5">
    <source>
        <dbReference type="ARBA" id="ARBA00022989"/>
    </source>
</evidence>
<dbReference type="Gene3D" id="3.40.50.12190">
    <property type="match status" value="1"/>
</dbReference>
<feature type="compositionally biased region" description="Acidic residues" evidence="10">
    <location>
        <begin position="54"/>
        <end position="63"/>
    </location>
</feature>
<dbReference type="PANTHER" id="PTHR18843">
    <property type="entry name" value="TORSIN-1A-INTERACTING PROTEIN"/>
    <property type="match status" value="1"/>
</dbReference>
<feature type="compositionally biased region" description="Basic and acidic residues" evidence="10">
    <location>
        <begin position="43"/>
        <end position="53"/>
    </location>
</feature>
<dbReference type="OrthoDB" id="6258998at2759"/>
<reference evidence="11" key="3">
    <citation type="submission" date="2025-09" db="UniProtKB">
        <authorList>
            <consortium name="Ensembl"/>
        </authorList>
    </citation>
    <scope>IDENTIFICATION</scope>
</reference>
<dbReference type="STRING" id="42514.ENSPNAP00000016459"/>
<reference evidence="11" key="2">
    <citation type="submission" date="2025-08" db="UniProtKB">
        <authorList>
            <consortium name="Ensembl"/>
        </authorList>
    </citation>
    <scope>IDENTIFICATION</scope>
</reference>
<dbReference type="AlphaFoldDB" id="A0A3B4D0U1"/>
<dbReference type="Pfam" id="PF05609">
    <property type="entry name" value="LAP1_C"/>
    <property type="match status" value="1"/>
</dbReference>
<keyword evidence="5" id="KW-1133">Transmembrane helix</keyword>
<proteinExistence type="inferred from homology"/>
<organism evidence="11 12">
    <name type="scientific">Pygocentrus nattereri</name>
    <name type="common">Red-bellied piranha</name>
    <dbReference type="NCBI Taxonomy" id="42514"/>
    <lineage>
        <taxon>Eukaryota</taxon>
        <taxon>Metazoa</taxon>
        <taxon>Chordata</taxon>
        <taxon>Craniata</taxon>
        <taxon>Vertebrata</taxon>
        <taxon>Euteleostomi</taxon>
        <taxon>Actinopterygii</taxon>
        <taxon>Neopterygii</taxon>
        <taxon>Teleostei</taxon>
        <taxon>Ostariophysi</taxon>
        <taxon>Characiformes</taxon>
        <taxon>Characoidei</taxon>
        <taxon>Pygocentrus</taxon>
    </lineage>
</organism>
<reference evidence="11 12" key="1">
    <citation type="submission" date="2020-10" db="EMBL/GenBank/DDBJ databases">
        <title>Pygocentrus nattereri (red-bellied piranha) genome, fPygNat1, primary haplotype.</title>
        <authorList>
            <person name="Myers G."/>
            <person name="Meyer A."/>
            <person name="Karagic N."/>
            <person name="Pippel M."/>
            <person name="Winkler S."/>
            <person name="Tracey A."/>
            <person name="Wood J."/>
            <person name="Formenti G."/>
            <person name="Howe K."/>
            <person name="Fedrigo O."/>
            <person name="Jarvis E.D."/>
        </authorList>
    </citation>
    <scope>NUCLEOTIDE SEQUENCE [LARGE SCALE GENOMIC DNA]</scope>
</reference>
<evidence type="ECO:0000256" key="1">
    <source>
        <dbReference type="ARBA" id="ARBA00004259"/>
    </source>
</evidence>
<keyword evidence="3" id="KW-0597">Phosphoprotein</keyword>
<dbReference type="PANTHER" id="PTHR18843:SF7">
    <property type="entry name" value="LAMINA-ASSOCIATED POLYPEPTIDE 1B ISOFORM 1-RELATED"/>
    <property type="match status" value="1"/>
</dbReference>
<sequence>MDSDDFKGDYLKALRRSTRQAHKNVVFGADVRARSALKRKRAVEKDAVRGSEEKDSDAEDEDTGSTGKISRLQVGEGAENGHENGDESMTVEMDAAGHPDQEQDMNSEDERESCEATVRIEPVIEEKSIIRTVRVGNLETEEMKTFLRSQRMQEHRQKPPKVIGGPDTASGSQTTSKEPSRTNPASTLLRPLENRQEFLRARSSIRQYHNKMEEKAKDVSSAGLQNWDRYPYSEGPTKRIPQTNIFPAKKQPLQHRNTELKKPVTTKAASASYSRGYVWYVCGSLQWALFLLASLTLGLLGYQHLPAASFPTKTTQHQDKMVSSANFDSQLAALKPLFPSQHSELWKRSEIHLKQHLKLNDPSQPVSMILTAGLKAEKTLGCLAQRLAAAFSAALNTSMVDIDGASKMAHNSDQVKLDIDIALREAFDGGKQAAVIHRFEELPPGSTLIFYRYCDHENAAYKNVFLVFTVLLPVDELDSKLNLNAVEEKVHEHLKDKFVSTERTAMFNQMDVDKLSGLWSRISHLILPVAAEQTIEKHGCGG</sequence>
<dbReference type="Ensembl" id="ENSPNAT00000031071.2">
    <property type="protein sequence ID" value="ENSPNAP00000020476.1"/>
    <property type="gene ID" value="ENSPNAG00000005813.2"/>
</dbReference>
<evidence type="ECO:0000256" key="10">
    <source>
        <dbReference type="SAM" id="MobiDB-lite"/>
    </source>
</evidence>
<feature type="region of interest" description="Disordered" evidence="10">
    <location>
        <begin position="148"/>
        <end position="189"/>
    </location>
</feature>
<dbReference type="Proteomes" id="UP001501920">
    <property type="component" value="Chromosome 28"/>
</dbReference>
<keyword evidence="8" id="KW-0539">Nucleus</keyword>
<evidence type="ECO:0000256" key="3">
    <source>
        <dbReference type="ARBA" id="ARBA00022553"/>
    </source>
</evidence>
<feature type="compositionally biased region" description="Polar residues" evidence="10">
    <location>
        <begin position="169"/>
        <end position="186"/>
    </location>
</feature>
<feature type="compositionally biased region" description="Acidic residues" evidence="10">
    <location>
        <begin position="102"/>
        <end position="112"/>
    </location>
</feature>
<evidence type="ECO:0000256" key="9">
    <source>
        <dbReference type="ARBA" id="ARBA00037847"/>
    </source>
</evidence>
<dbReference type="GO" id="GO:0016020">
    <property type="term" value="C:membrane"/>
    <property type="evidence" value="ECO:0007669"/>
    <property type="project" value="TreeGrafter"/>
</dbReference>
<keyword evidence="4" id="KW-0812">Transmembrane</keyword>
<evidence type="ECO:0000313" key="11">
    <source>
        <dbReference type="Ensembl" id="ENSPNAP00000020476.1"/>
    </source>
</evidence>
<keyword evidence="7" id="KW-0325">Glycoprotein</keyword>
<keyword evidence="6" id="KW-0472">Membrane</keyword>
<keyword evidence="12" id="KW-1185">Reference proteome</keyword>
<dbReference type="InterPro" id="IPR046753">
    <property type="entry name" value="TOIP1/2_C"/>
</dbReference>
<feature type="compositionally biased region" description="Basic and acidic residues" evidence="10">
    <location>
        <begin position="148"/>
        <end position="157"/>
    </location>
</feature>
<evidence type="ECO:0000256" key="8">
    <source>
        <dbReference type="ARBA" id="ARBA00023242"/>
    </source>
</evidence>
<evidence type="ECO:0000313" key="12">
    <source>
        <dbReference type="Proteomes" id="UP001501920"/>
    </source>
</evidence>
<evidence type="ECO:0000256" key="2">
    <source>
        <dbReference type="ARBA" id="ARBA00007860"/>
    </source>
</evidence>
<evidence type="ECO:0000256" key="7">
    <source>
        <dbReference type="ARBA" id="ARBA00023180"/>
    </source>
</evidence>
<dbReference type="GO" id="GO:0001671">
    <property type="term" value="F:ATPase activator activity"/>
    <property type="evidence" value="ECO:0007669"/>
    <property type="project" value="InterPro"/>
</dbReference>
<dbReference type="GeneID" id="108441662"/>
<evidence type="ECO:0000256" key="6">
    <source>
        <dbReference type="ARBA" id="ARBA00023136"/>
    </source>
</evidence>
<dbReference type="RefSeq" id="XP_017576802.1">
    <property type="nucleotide sequence ID" value="XM_017721313.2"/>
</dbReference>
<protein>
    <submittedName>
        <fullName evidence="11">Uncharacterized protein</fullName>
    </submittedName>
</protein>
<dbReference type="GO" id="GO:0005635">
    <property type="term" value="C:nuclear envelope"/>
    <property type="evidence" value="ECO:0007669"/>
    <property type="project" value="UniProtKB-SubCell"/>
</dbReference>
<comment type="similarity">
    <text evidence="2">Belongs to the TOR1AIP family.</text>
</comment>
<dbReference type="GO" id="GO:0061024">
    <property type="term" value="P:membrane organization"/>
    <property type="evidence" value="ECO:0007669"/>
    <property type="project" value="TreeGrafter"/>
</dbReference>
<name>A0A3B4D0U1_PYGNA</name>
<dbReference type="OMA" id="PRKETIH"/>